<dbReference type="GO" id="GO:0016034">
    <property type="term" value="F:maleylacetoacetate isomerase activity"/>
    <property type="evidence" value="ECO:0007669"/>
    <property type="project" value="TreeGrafter"/>
</dbReference>
<dbReference type="InterPro" id="IPR036282">
    <property type="entry name" value="Glutathione-S-Trfase_C_sf"/>
</dbReference>
<dbReference type="PROSITE" id="PS51354">
    <property type="entry name" value="GLUTAREDOXIN_2"/>
    <property type="match status" value="1"/>
</dbReference>
<dbReference type="SUPFAM" id="SSF47616">
    <property type="entry name" value="GST C-terminal domain-like"/>
    <property type="match status" value="1"/>
</dbReference>
<accession>A0A524RNT4</accession>
<feature type="region of interest" description="Disordered" evidence="1">
    <location>
        <begin position="236"/>
        <end position="264"/>
    </location>
</feature>
<dbReference type="EMBL" id="SRMO01000055">
    <property type="protein sequence ID" value="TGG93012.1"/>
    <property type="molecule type" value="Genomic_DNA"/>
</dbReference>
<dbReference type="GO" id="GO:0004364">
    <property type="term" value="F:glutathione transferase activity"/>
    <property type="evidence" value="ECO:0007669"/>
    <property type="project" value="TreeGrafter"/>
</dbReference>
<gene>
    <name evidence="3" type="ORF">ERJ67_05020</name>
</gene>
<evidence type="ECO:0000256" key="1">
    <source>
        <dbReference type="SAM" id="MobiDB-lite"/>
    </source>
</evidence>
<dbReference type="CDD" id="cd00570">
    <property type="entry name" value="GST_N_family"/>
    <property type="match status" value="1"/>
</dbReference>
<reference evidence="3 4" key="1">
    <citation type="journal article" date="2019" name="mSystems">
        <title>Life at home and on the roam: Genomic adaptions reflect the dual lifestyle of an intracellular, facultative symbiont.</title>
        <authorList>
            <person name="Burgsdorf I."/>
        </authorList>
    </citation>
    <scope>NUCLEOTIDE SEQUENCE [LARGE SCALE GENOMIC DNA]</scope>
    <source>
        <strain evidence="3">277cV</strain>
    </source>
</reference>
<dbReference type="InterPro" id="IPR036249">
    <property type="entry name" value="Thioredoxin-like_sf"/>
</dbReference>
<proteinExistence type="predicted"/>
<dbReference type="GO" id="GO:0006749">
    <property type="term" value="P:glutathione metabolic process"/>
    <property type="evidence" value="ECO:0007669"/>
    <property type="project" value="TreeGrafter"/>
</dbReference>
<dbReference type="InterPro" id="IPR040079">
    <property type="entry name" value="Glutathione_S-Trfase"/>
</dbReference>
<dbReference type="Gene3D" id="3.40.30.10">
    <property type="entry name" value="Glutaredoxin"/>
    <property type="match status" value="1"/>
</dbReference>
<dbReference type="Proteomes" id="UP000317990">
    <property type="component" value="Unassembled WGS sequence"/>
</dbReference>
<dbReference type="GO" id="GO:0006559">
    <property type="term" value="P:L-phenylalanine catabolic process"/>
    <property type="evidence" value="ECO:0007669"/>
    <property type="project" value="TreeGrafter"/>
</dbReference>
<evidence type="ECO:0000259" key="2">
    <source>
        <dbReference type="PROSITE" id="PS50404"/>
    </source>
</evidence>
<keyword evidence="3" id="KW-0808">Transferase</keyword>
<feature type="domain" description="GST N-terminal" evidence="2">
    <location>
        <begin position="1"/>
        <end position="77"/>
    </location>
</feature>
<protein>
    <submittedName>
        <fullName evidence="3">Glutathione S-transferase family protein</fullName>
    </submittedName>
</protein>
<dbReference type="Pfam" id="PF13417">
    <property type="entry name" value="GST_N_3"/>
    <property type="match status" value="1"/>
</dbReference>
<sequence>MELYQFRHSAFCEKVRLLLSAKQLSYRVIEVTPGIGQVELFRLSGQRQVPVLKDGADVVADSTTIAQFLEEAYPEPPLIPEQSGARALALLLEDWADTSLATGVRMALLQAASHDPILRKALLPSATPAPLKGLVGAMPADLLGGVGQVFGRGSREQLLASLEHLSQLVREDDHLVDDVLSIADLAVAAQLYHLKFPASAGVELRQRGVPGIVDNPLLEPLFSWRDGIYRKACRGLQEESGHRPPQSPGQTTAGSARDPGPSAR</sequence>
<comment type="caution">
    <text evidence="3">The sequence shown here is derived from an EMBL/GenBank/DDBJ whole genome shotgun (WGS) entry which is preliminary data.</text>
</comment>
<dbReference type="CDD" id="cd00299">
    <property type="entry name" value="GST_C_family"/>
    <property type="match status" value="1"/>
</dbReference>
<name>A0A524RNT4_9CHRO</name>
<dbReference type="AlphaFoldDB" id="A0A524RNT4"/>
<dbReference type="PANTHER" id="PTHR42673">
    <property type="entry name" value="MALEYLACETOACETATE ISOMERASE"/>
    <property type="match status" value="1"/>
</dbReference>
<organism evidence="3 4">
    <name type="scientific">Aphanocapsa feldmannii 277cV</name>
    <dbReference type="NCBI Taxonomy" id="2507553"/>
    <lineage>
        <taxon>Bacteria</taxon>
        <taxon>Bacillati</taxon>
        <taxon>Cyanobacteriota</taxon>
        <taxon>Cyanophyceae</taxon>
        <taxon>Oscillatoriophycideae</taxon>
        <taxon>Chroococcales</taxon>
        <taxon>Microcystaceae</taxon>
        <taxon>Aphanocapsa</taxon>
    </lineage>
</organism>
<evidence type="ECO:0000313" key="3">
    <source>
        <dbReference type="EMBL" id="TGG93012.1"/>
    </source>
</evidence>
<dbReference type="InterPro" id="IPR004045">
    <property type="entry name" value="Glutathione_S-Trfase_N"/>
</dbReference>
<dbReference type="SUPFAM" id="SSF52833">
    <property type="entry name" value="Thioredoxin-like"/>
    <property type="match status" value="1"/>
</dbReference>
<evidence type="ECO:0000313" key="4">
    <source>
        <dbReference type="Proteomes" id="UP000317990"/>
    </source>
</evidence>
<dbReference type="PROSITE" id="PS50404">
    <property type="entry name" value="GST_NTER"/>
    <property type="match status" value="1"/>
</dbReference>
<dbReference type="PANTHER" id="PTHR42673:SF4">
    <property type="entry name" value="MALEYLACETOACETATE ISOMERASE"/>
    <property type="match status" value="1"/>
</dbReference>
<dbReference type="SFLD" id="SFLDS00019">
    <property type="entry name" value="Glutathione_Transferase_(cytos"/>
    <property type="match status" value="1"/>
</dbReference>